<name>A0AAD9PSW4_ACRCE</name>
<accession>A0AAD9PSW4</accession>
<dbReference type="AlphaFoldDB" id="A0AAD9PSW4"/>
<comment type="caution">
    <text evidence="1">The sequence shown here is derived from an EMBL/GenBank/DDBJ whole genome shotgun (WGS) entry which is preliminary data.</text>
</comment>
<evidence type="ECO:0000313" key="1">
    <source>
        <dbReference type="EMBL" id="KAK2548293.1"/>
    </source>
</evidence>
<proteinExistence type="predicted"/>
<organism evidence="1 2">
    <name type="scientific">Acropora cervicornis</name>
    <name type="common">Staghorn coral</name>
    <dbReference type="NCBI Taxonomy" id="6130"/>
    <lineage>
        <taxon>Eukaryota</taxon>
        <taxon>Metazoa</taxon>
        <taxon>Cnidaria</taxon>
        <taxon>Anthozoa</taxon>
        <taxon>Hexacorallia</taxon>
        <taxon>Scleractinia</taxon>
        <taxon>Astrocoeniina</taxon>
        <taxon>Acroporidae</taxon>
        <taxon>Acropora</taxon>
    </lineage>
</organism>
<reference evidence="1" key="1">
    <citation type="journal article" date="2023" name="G3 (Bethesda)">
        <title>Whole genome assembly and annotation of the endangered Caribbean coral Acropora cervicornis.</title>
        <authorList>
            <person name="Selwyn J.D."/>
            <person name="Vollmer S.V."/>
        </authorList>
    </citation>
    <scope>NUCLEOTIDE SEQUENCE</scope>
    <source>
        <strain evidence="1">K2</strain>
    </source>
</reference>
<gene>
    <name evidence="1" type="ORF">P5673_031525</name>
</gene>
<evidence type="ECO:0000313" key="2">
    <source>
        <dbReference type="Proteomes" id="UP001249851"/>
    </source>
</evidence>
<protein>
    <submittedName>
        <fullName evidence="1">Uncharacterized protein</fullName>
    </submittedName>
</protein>
<keyword evidence="2" id="KW-1185">Reference proteome</keyword>
<sequence>MLTKTQINKVNKAKSNGTGVDIKISKTQIRKAIKEGGNLFSSLIKMGSKMLPLATKAATKIAPALATGAAQALGSLGIDKKFWKRIIPLSNFDLLEWIDYLDIPNFKGIFSKDSQNHTHKTGSCINKGRIIYYFDSFSLPPP</sequence>
<reference evidence="1" key="2">
    <citation type="journal article" date="2023" name="Science">
        <title>Genomic signatures of disease resistance in endangered staghorn corals.</title>
        <authorList>
            <person name="Vollmer S.V."/>
            <person name="Selwyn J.D."/>
            <person name="Despard B.A."/>
            <person name="Roesel C.L."/>
        </authorList>
    </citation>
    <scope>NUCLEOTIDE SEQUENCE</scope>
    <source>
        <strain evidence="1">K2</strain>
    </source>
</reference>
<dbReference type="EMBL" id="JARQWQ010000150">
    <property type="protein sequence ID" value="KAK2548293.1"/>
    <property type="molecule type" value="Genomic_DNA"/>
</dbReference>
<dbReference type="Proteomes" id="UP001249851">
    <property type="component" value="Unassembled WGS sequence"/>
</dbReference>